<dbReference type="AlphaFoldDB" id="A0A382WNY9"/>
<evidence type="ECO:0000313" key="1">
    <source>
        <dbReference type="EMBL" id="SVD60626.1"/>
    </source>
</evidence>
<accession>A0A382WNY9</accession>
<dbReference type="EMBL" id="UINC01161435">
    <property type="protein sequence ID" value="SVD60626.1"/>
    <property type="molecule type" value="Genomic_DNA"/>
</dbReference>
<feature type="non-terminal residue" evidence="1">
    <location>
        <position position="1"/>
    </location>
</feature>
<sequence length="25" mass="2750">SKYTLTIAPTMIIRPMNVRDGITAS</sequence>
<protein>
    <submittedName>
        <fullName evidence="1">Uncharacterized protein</fullName>
    </submittedName>
</protein>
<name>A0A382WNY9_9ZZZZ</name>
<reference evidence="1" key="1">
    <citation type="submission" date="2018-05" db="EMBL/GenBank/DDBJ databases">
        <authorList>
            <person name="Lanie J.A."/>
            <person name="Ng W.-L."/>
            <person name="Kazmierczak K.M."/>
            <person name="Andrzejewski T.M."/>
            <person name="Davidsen T.M."/>
            <person name="Wayne K.J."/>
            <person name="Tettelin H."/>
            <person name="Glass J.I."/>
            <person name="Rusch D."/>
            <person name="Podicherti R."/>
            <person name="Tsui H.-C.T."/>
            <person name="Winkler M.E."/>
        </authorList>
    </citation>
    <scope>NUCLEOTIDE SEQUENCE</scope>
</reference>
<organism evidence="1">
    <name type="scientific">marine metagenome</name>
    <dbReference type="NCBI Taxonomy" id="408172"/>
    <lineage>
        <taxon>unclassified sequences</taxon>
        <taxon>metagenomes</taxon>
        <taxon>ecological metagenomes</taxon>
    </lineage>
</organism>
<proteinExistence type="predicted"/>
<gene>
    <name evidence="1" type="ORF">METZ01_LOCUS413480</name>
</gene>